<accession>A0ABN8IP77</accession>
<feature type="compositionally biased region" description="Basic and acidic residues" evidence="3">
    <location>
        <begin position="369"/>
        <end position="391"/>
    </location>
</feature>
<feature type="compositionally biased region" description="Basic and acidic residues" evidence="3">
    <location>
        <begin position="448"/>
        <end position="486"/>
    </location>
</feature>
<comment type="similarity">
    <text evidence="1">Belongs to the CWC26 family.</text>
</comment>
<feature type="compositionally biased region" description="Basic and acidic residues" evidence="3">
    <location>
        <begin position="266"/>
        <end position="277"/>
    </location>
</feature>
<evidence type="ECO:0000256" key="3">
    <source>
        <dbReference type="SAM" id="MobiDB-lite"/>
    </source>
</evidence>
<feature type="compositionally biased region" description="Basic and acidic residues" evidence="3">
    <location>
        <begin position="333"/>
        <end position="347"/>
    </location>
</feature>
<feature type="non-terminal residue" evidence="4">
    <location>
        <position position="645"/>
    </location>
</feature>
<dbReference type="Proteomes" id="UP000837857">
    <property type="component" value="Chromosome 28"/>
</dbReference>
<name>A0ABN8IP77_9NEOP</name>
<dbReference type="InterPro" id="IPR051112">
    <property type="entry name" value="CWC26_splicing_factor"/>
</dbReference>
<feature type="compositionally biased region" description="Basic residues" evidence="3">
    <location>
        <begin position="255"/>
        <end position="265"/>
    </location>
</feature>
<keyword evidence="5" id="KW-1185">Reference proteome</keyword>
<feature type="region of interest" description="Disordered" evidence="3">
    <location>
        <begin position="581"/>
        <end position="645"/>
    </location>
</feature>
<feature type="region of interest" description="Disordered" evidence="3">
    <location>
        <begin position="123"/>
        <end position="522"/>
    </location>
</feature>
<evidence type="ECO:0000256" key="2">
    <source>
        <dbReference type="ARBA" id="ARBA00014454"/>
    </source>
</evidence>
<feature type="compositionally biased region" description="Basic and acidic residues" evidence="3">
    <location>
        <begin position="496"/>
        <end position="522"/>
    </location>
</feature>
<feature type="compositionally biased region" description="Basic and acidic residues" evidence="3">
    <location>
        <begin position="290"/>
        <end position="302"/>
    </location>
</feature>
<feature type="compositionally biased region" description="Basic and acidic residues" evidence="3">
    <location>
        <begin position="611"/>
        <end position="645"/>
    </location>
</feature>
<dbReference type="InterPro" id="IPR018609">
    <property type="entry name" value="Bud13"/>
</dbReference>
<evidence type="ECO:0000256" key="1">
    <source>
        <dbReference type="ARBA" id="ARBA00011069"/>
    </source>
</evidence>
<dbReference type="PANTHER" id="PTHR31809:SF0">
    <property type="entry name" value="BUD13 HOMOLOG"/>
    <property type="match status" value="1"/>
</dbReference>
<reference evidence="4" key="1">
    <citation type="submission" date="2022-03" db="EMBL/GenBank/DDBJ databases">
        <authorList>
            <person name="Martin H S."/>
        </authorList>
    </citation>
    <scope>NUCLEOTIDE SEQUENCE</scope>
</reference>
<feature type="compositionally biased region" description="Basic and acidic residues" evidence="3">
    <location>
        <begin position="237"/>
        <end position="254"/>
    </location>
</feature>
<feature type="compositionally biased region" description="Basic and acidic residues" evidence="3">
    <location>
        <begin position="399"/>
        <end position="412"/>
    </location>
</feature>
<protein>
    <recommendedName>
        <fullName evidence="2">BUD13 homolog</fullName>
    </recommendedName>
</protein>
<evidence type="ECO:0000313" key="5">
    <source>
        <dbReference type="Proteomes" id="UP000837857"/>
    </source>
</evidence>
<sequence length="645" mass="75090">MSTTIDQKAYLQKYLGGPSAIKKKKKKKVVKGQGFKIIDDDLDFSKLRALDGDELDILDEGEDAPQIAGIIDERPDDVKKLEQFKTTSKWRVINQDDGFNSKLQVEEIKKDVKEVEKENELIFGKMYSDSEDEKQQDSDASPPRRKNKDDETRTATKITLNSKENSDSDLSPPRNRITRSPSKKTKYENITNYDSELSLPRSKKNDDRSKTGTNQSRNNSDSDLSPPRRRRSQSPSKDTKCDDTRSDSDLSPPRRKEKKGKTRKPSRWEQIDGDTSKRYRKKSPSSDSSPPRRDKRQKDVKTKTNTTNLSPRRSHRSENSAMCDSDTSPPSKSRKDASSRKRNRTPDSDLSPPRRKKQSPQRQAVNDSNSERRYPENKKRNWLETSREDRHKGHKGSHKYPEGRSRTKRGSDSDASPPRKAQSSRREERRNYQRSSDSPPPSNMKMAKTLEGKKAGLQDALQLRKENEAFRKREEEVFRKMTDEVSGRNAKAVSRSKRETSEERQKLREKAERQKELDDKYKKWSRGLKQIEAQEARVQEYIHEAAKPLARHKDDRDLEQNLKQIERAGDPMLQYIREKKVERGEIGPEKPQYKGNFPPNRFSIRPGYRWDGVDRSNGYEKKYFEQQSKKRAQEEEAYKWSTEDL</sequence>
<dbReference type="PANTHER" id="PTHR31809">
    <property type="entry name" value="BUD13 HOMOLOG"/>
    <property type="match status" value="1"/>
</dbReference>
<dbReference type="EMBL" id="OW152840">
    <property type="protein sequence ID" value="CAH2061879.1"/>
    <property type="molecule type" value="Genomic_DNA"/>
</dbReference>
<dbReference type="Pfam" id="PF09736">
    <property type="entry name" value="Bud13"/>
    <property type="match status" value="1"/>
</dbReference>
<gene>
    <name evidence="4" type="ORF">IPOD504_LOCUS11523</name>
</gene>
<proteinExistence type="inferred from homology"/>
<organism evidence="4 5">
    <name type="scientific">Iphiclides podalirius</name>
    <name type="common">scarce swallowtail</name>
    <dbReference type="NCBI Taxonomy" id="110791"/>
    <lineage>
        <taxon>Eukaryota</taxon>
        <taxon>Metazoa</taxon>
        <taxon>Ecdysozoa</taxon>
        <taxon>Arthropoda</taxon>
        <taxon>Hexapoda</taxon>
        <taxon>Insecta</taxon>
        <taxon>Pterygota</taxon>
        <taxon>Neoptera</taxon>
        <taxon>Endopterygota</taxon>
        <taxon>Lepidoptera</taxon>
        <taxon>Glossata</taxon>
        <taxon>Ditrysia</taxon>
        <taxon>Papilionoidea</taxon>
        <taxon>Papilionidae</taxon>
        <taxon>Papilioninae</taxon>
        <taxon>Iphiclides</taxon>
    </lineage>
</organism>
<feature type="compositionally biased region" description="Basic and acidic residues" evidence="3">
    <location>
        <begin position="581"/>
        <end position="592"/>
    </location>
</feature>
<evidence type="ECO:0000313" key="4">
    <source>
        <dbReference type="EMBL" id="CAH2061879.1"/>
    </source>
</evidence>